<evidence type="ECO:0000313" key="3">
    <source>
        <dbReference type="Proteomes" id="UP000575241"/>
    </source>
</evidence>
<proteinExistence type="predicted"/>
<evidence type="ECO:0000256" key="1">
    <source>
        <dbReference type="SAM" id="SignalP"/>
    </source>
</evidence>
<feature type="signal peptide" evidence="1">
    <location>
        <begin position="1"/>
        <end position="21"/>
    </location>
</feature>
<protein>
    <submittedName>
        <fullName evidence="2">Uncharacterized protein</fullName>
    </submittedName>
</protein>
<accession>A0A7W7K4W5</accession>
<dbReference type="AlphaFoldDB" id="A0A7W7K4W5"/>
<dbReference type="RefSeq" id="WP_184168940.1">
    <property type="nucleotide sequence ID" value="NZ_JACHLN010000003.1"/>
</dbReference>
<feature type="chain" id="PRO_5030877251" evidence="1">
    <location>
        <begin position="22"/>
        <end position="137"/>
    </location>
</feature>
<dbReference type="EMBL" id="JACHLN010000003">
    <property type="protein sequence ID" value="MBB4840480.1"/>
    <property type="molecule type" value="Genomic_DNA"/>
</dbReference>
<keyword evidence="3" id="KW-1185">Reference proteome</keyword>
<organism evidence="2 3">
    <name type="scientific">Sphingomonas kyeonggiensis</name>
    <dbReference type="NCBI Taxonomy" id="1268553"/>
    <lineage>
        <taxon>Bacteria</taxon>
        <taxon>Pseudomonadati</taxon>
        <taxon>Pseudomonadota</taxon>
        <taxon>Alphaproteobacteria</taxon>
        <taxon>Sphingomonadales</taxon>
        <taxon>Sphingomonadaceae</taxon>
        <taxon>Sphingomonas</taxon>
    </lineage>
</organism>
<name>A0A7W7K4W5_9SPHN</name>
<gene>
    <name evidence="2" type="ORF">HNP52_003572</name>
</gene>
<sequence>MLKPFILALALTAAPALPAAAQTAPAPAPAAQAKPTAADFAKNMQGAVGQTFEGGIVLKNITSEANTLVLTVDGPAGWRTQLTPADISTALVGGFCSTAPQFFATGVSMRVDSLDGGKLAKGPTVTTCPPAAPATPQ</sequence>
<dbReference type="Proteomes" id="UP000575241">
    <property type="component" value="Unassembled WGS sequence"/>
</dbReference>
<evidence type="ECO:0000313" key="2">
    <source>
        <dbReference type="EMBL" id="MBB4840480.1"/>
    </source>
</evidence>
<comment type="caution">
    <text evidence="2">The sequence shown here is derived from an EMBL/GenBank/DDBJ whole genome shotgun (WGS) entry which is preliminary data.</text>
</comment>
<keyword evidence="1" id="KW-0732">Signal</keyword>
<reference evidence="2 3" key="1">
    <citation type="submission" date="2020-08" db="EMBL/GenBank/DDBJ databases">
        <title>Functional genomics of gut bacteria from endangered species of beetles.</title>
        <authorList>
            <person name="Carlos-Shanley C."/>
        </authorList>
    </citation>
    <scope>NUCLEOTIDE SEQUENCE [LARGE SCALE GENOMIC DNA]</scope>
    <source>
        <strain evidence="2 3">S00224</strain>
    </source>
</reference>